<name>A0ABX0TUZ3_9SPHN</name>
<dbReference type="Gene3D" id="2.60.120.10">
    <property type="entry name" value="Jelly Rolls"/>
    <property type="match status" value="1"/>
</dbReference>
<dbReference type="SUPFAM" id="SSF51182">
    <property type="entry name" value="RmlC-like cupins"/>
    <property type="match status" value="1"/>
</dbReference>
<dbReference type="InterPro" id="IPR051610">
    <property type="entry name" value="GPI/OXD"/>
</dbReference>
<proteinExistence type="predicted"/>
<evidence type="ECO:0000313" key="3">
    <source>
        <dbReference type="EMBL" id="NIJ08202.1"/>
    </source>
</evidence>
<dbReference type="EMBL" id="JAAOZC010000004">
    <property type="protein sequence ID" value="NIJ08202.1"/>
    <property type="molecule type" value="Genomic_DNA"/>
</dbReference>
<dbReference type="InterPro" id="IPR013096">
    <property type="entry name" value="Cupin_2"/>
</dbReference>
<sequence length="155" mass="17496">MPKIDPEACPELTGTRYPEPFRAPVKDRVWRAIGEAAGLKDFGANLVTLRPGVWSSQRHWHYEDDELLVMLEGELVLIEDAGRTILRAGDIAAWPKASRDGHHVINESEAEARFLVVGANKGGAAYPAIDLAYRKGEKFFRHDDGKPYRVWERDE</sequence>
<feature type="domain" description="Cupin type-2" evidence="2">
    <location>
        <begin position="46"/>
        <end position="117"/>
    </location>
</feature>
<comment type="caution">
    <text evidence="3">The sequence shown here is derived from an EMBL/GenBank/DDBJ whole genome shotgun (WGS) entry which is preliminary data.</text>
</comment>
<organism evidence="3 4">
    <name type="scientific">Sphingomonas vulcanisoli</name>
    <dbReference type="NCBI Taxonomy" id="1658060"/>
    <lineage>
        <taxon>Bacteria</taxon>
        <taxon>Pseudomonadati</taxon>
        <taxon>Pseudomonadota</taxon>
        <taxon>Alphaproteobacteria</taxon>
        <taxon>Sphingomonadales</taxon>
        <taxon>Sphingomonadaceae</taxon>
        <taxon>Sphingomonas</taxon>
    </lineage>
</organism>
<accession>A0ABX0TUZ3</accession>
<dbReference type="Proteomes" id="UP000727456">
    <property type="component" value="Unassembled WGS sequence"/>
</dbReference>
<evidence type="ECO:0000259" key="2">
    <source>
        <dbReference type="Pfam" id="PF07883"/>
    </source>
</evidence>
<dbReference type="PANTHER" id="PTHR35848">
    <property type="entry name" value="OXALATE-BINDING PROTEIN"/>
    <property type="match status" value="1"/>
</dbReference>
<dbReference type="InterPro" id="IPR014710">
    <property type="entry name" value="RmlC-like_jellyroll"/>
</dbReference>
<dbReference type="PANTHER" id="PTHR35848:SF9">
    <property type="entry name" value="SLL1358 PROTEIN"/>
    <property type="match status" value="1"/>
</dbReference>
<dbReference type="RefSeq" id="WP_167073057.1">
    <property type="nucleotide sequence ID" value="NZ_JAAOZC010000004.1"/>
</dbReference>
<reference evidence="3 4" key="1">
    <citation type="submission" date="2020-03" db="EMBL/GenBank/DDBJ databases">
        <title>Genomic Encyclopedia of Type Strains, Phase III (KMG-III): the genomes of soil and plant-associated and newly described type strains.</title>
        <authorList>
            <person name="Whitman W."/>
        </authorList>
    </citation>
    <scope>NUCLEOTIDE SEQUENCE [LARGE SCALE GENOMIC DNA]</scope>
    <source>
        <strain evidence="3 4">CECT 8804</strain>
    </source>
</reference>
<dbReference type="Pfam" id="PF07883">
    <property type="entry name" value="Cupin_2"/>
    <property type="match status" value="1"/>
</dbReference>
<evidence type="ECO:0000256" key="1">
    <source>
        <dbReference type="ARBA" id="ARBA00022723"/>
    </source>
</evidence>
<protein>
    <submittedName>
        <fullName evidence="3">Cupin superfamily protein</fullName>
    </submittedName>
</protein>
<evidence type="ECO:0000313" key="4">
    <source>
        <dbReference type="Proteomes" id="UP000727456"/>
    </source>
</evidence>
<keyword evidence="1" id="KW-0479">Metal-binding</keyword>
<gene>
    <name evidence="3" type="ORF">FHS31_001819</name>
</gene>
<dbReference type="InterPro" id="IPR011051">
    <property type="entry name" value="RmlC_Cupin_sf"/>
</dbReference>
<dbReference type="CDD" id="cd02224">
    <property type="entry name" value="cupin_SPO2919-like"/>
    <property type="match status" value="1"/>
</dbReference>
<keyword evidence="4" id="KW-1185">Reference proteome</keyword>